<keyword evidence="2" id="KW-1185">Reference proteome</keyword>
<evidence type="ECO:0000313" key="2">
    <source>
        <dbReference type="Proteomes" id="UP001264519"/>
    </source>
</evidence>
<comment type="caution">
    <text evidence="1">The sequence shown here is derived from an EMBL/GenBank/DDBJ whole genome shotgun (WGS) entry which is preliminary data.</text>
</comment>
<evidence type="ECO:0000313" key="1">
    <source>
        <dbReference type="EMBL" id="MDR5868478.1"/>
    </source>
</evidence>
<accession>A0ABU1G7E5</accession>
<dbReference type="EMBL" id="JARWAK010000020">
    <property type="protein sequence ID" value="MDR5868478.1"/>
    <property type="molecule type" value="Genomic_DNA"/>
</dbReference>
<gene>
    <name evidence="1" type="ORF">QC818_16960</name>
</gene>
<sequence length="231" mass="25155">MSTPRRIARTCLVLALATLQTGCLYRHMTQAPVATTYPYSEQQRMQAAHHWAVLARHEADGLLDSERLRFHPLYVAPAEPEGDFARGYRALLTSELVSRGAPVTLDPAGALELRFDAQLVHHRDRDTVRPPEGALTALAAGVAVATVPFNHWAEPALALVPAAAGADLVAGSWTRTGDQEVIITTQVVDGDRVLYSSSNLYYVNRGDRGQYAPHQAMPAPASPRIAVSDQW</sequence>
<organism evidence="1 2">
    <name type="scientific">Halomonas koreensis</name>
    <dbReference type="NCBI Taxonomy" id="245385"/>
    <lineage>
        <taxon>Bacteria</taxon>
        <taxon>Pseudomonadati</taxon>
        <taxon>Pseudomonadota</taxon>
        <taxon>Gammaproteobacteria</taxon>
        <taxon>Oceanospirillales</taxon>
        <taxon>Halomonadaceae</taxon>
        <taxon>Halomonas</taxon>
    </lineage>
</organism>
<reference evidence="1 2" key="1">
    <citation type="submission" date="2023-04" db="EMBL/GenBank/DDBJ databases">
        <title>A long-awaited taxogenomic arrangement of the family Halomonadaceae.</title>
        <authorList>
            <person name="De La Haba R."/>
            <person name="Chuvochina M."/>
            <person name="Wittouck S."/>
            <person name="Arahal D.R."/>
            <person name="Sanchez-Porro C."/>
            <person name="Hugenholtz P."/>
            <person name="Ventosa A."/>
        </authorList>
    </citation>
    <scope>NUCLEOTIDE SEQUENCE [LARGE SCALE GENOMIC DNA]</scope>
    <source>
        <strain evidence="1 2">DSM 23530</strain>
    </source>
</reference>
<protein>
    <recommendedName>
        <fullName evidence="3">FlgO domain-containing protein</fullName>
    </recommendedName>
</protein>
<dbReference type="RefSeq" id="WP_309654053.1">
    <property type="nucleotide sequence ID" value="NZ_JARWAK010000020.1"/>
</dbReference>
<dbReference type="Proteomes" id="UP001264519">
    <property type="component" value="Unassembled WGS sequence"/>
</dbReference>
<name>A0ABU1G7E5_9GAMM</name>
<proteinExistence type="predicted"/>
<evidence type="ECO:0008006" key="3">
    <source>
        <dbReference type="Google" id="ProtNLM"/>
    </source>
</evidence>